<organism evidence="1 2">
    <name type="scientific">Endocarpon pusillum</name>
    <dbReference type="NCBI Taxonomy" id="364733"/>
    <lineage>
        <taxon>Eukaryota</taxon>
        <taxon>Fungi</taxon>
        <taxon>Dikarya</taxon>
        <taxon>Ascomycota</taxon>
        <taxon>Pezizomycotina</taxon>
        <taxon>Eurotiomycetes</taxon>
        <taxon>Chaetothyriomycetidae</taxon>
        <taxon>Verrucariales</taxon>
        <taxon>Verrucariaceae</taxon>
        <taxon>Endocarpon</taxon>
    </lineage>
</organism>
<comment type="caution">
    <text evidence="1">The sequence shown here is derived from an EMBL/GenBank/DDBJ whole genome shotgun (WGS) entry which is preliminary data.</text>
</comment>
<evidence type="ECO:0000313" key="2">
    <source>
        <dbReference type="Proteomes" id="UP000606974"/>
    </source>
</evidence>
<protein>
    <submittedName>
        <fullName evidence="1">Uncharacterized protein</fullName>
    </submittedName>
</protein>
<reference evidence="1" key="1">
    <citation type="submission" date="2020-02" db="EMBL/GenBank/DDBJ databases">
        <authorList>
            <person name="Palmer J.M."/>
        </authorList>
    </citation>
    <scope>NUCLEOTIDE SEQUENCE</scope>
    <source>
        <strain evidence="1">EPUS1.4</strain>
        <tissue evidence="1">Thallus</tissue>
    </source>
</reference>
<dbReference type="EMBL" id="JAACFV010000185">
    <property type="protein sequence ID" value="KAF7503306.1"/>
    <property type="molecule type" value="Genomic_DNA"/>
</dbReference>
<keyword evidence="2" id="KW-1185">Reference proteome</keyword>
<sequence length="72" mass="8289">MRYPYTLQLRDARMAKWTPFPQDAVDTRARRLSAGAGDQEWECGDYEIATHPLLPIRVPTHDKANHTPARVE</sequence>
<dbReference type="Proteomes" id="UP000606974">
    <property type="component" value="Unassembled WGS sequence"/>
</dbReference>
<gene>
    <name evidence="1" type="ORF">GJ744_003987</name>
</gene>
<proteinExistence type="predicted"/>
<name>A0A8H7E1S4_9EURO</name>
<evidence type="ECO:0000313" key="1">
    <source>
        <dbReference type="EMBL" id="KAF7503306.1"/>
    </source>
</evidence>
<dbReference type="AlphaFoldDB" id="A0A8H7E1S4"/>
<accession>A0A8H7E1S4</accession>